<dbReference type="PANTHER" id="PTHR43047:SF72">
    <property type="entry name" value="OSMOSENSING HISTIDINE PROTEIN KINASE SLN1"/>
    <property type="match status" value="1"/>
</dbReference>
<dbReference type="Gene3D" id="1.10.287.130">
    <property type="match status" value="1"/>
</dbReference>
<dbReference type="PROSITE" id="PS50112">
    <property type="entry name" value="PAS"/>
    <property type="match status" value="1"/>
</dbReference>
<reference evidence="10 11" key="1">
    <citation type="submission" date="2019-09" db="EMBL/GenBank/DDBJ databases">
        <title>NBRP : Genome information of microbial organism related human and environment.</title>
        <authorList>
            <person name="Hattori M."/>
            <person name="Oshima K."/>
            <person name="Inaba H."/>
            <person name="Suda W."/>
            <person name="Sakamoto M."/>
            <person name="Iino T."/>
            <person name="Kitahara M."/>
            <person name="Oshida Y."/>
            <person name="Iida T."/>
            <person name="Kudo T."/>
            <person name="Itoh T."/>
            <person name="Ohkuma M."/>
        </authorList>
    </citation>
    <scope>NUCLEOTIDE SEQUENCE [LARGE SCALE GENOMIC DNA]</scope>
    <source>
        <strain evidence="10 11">Q-1</strain>
    </source>
</reference>
<comment type="caution">
    <text evidence="10">The sequence shown here is derived from an EMBL/GenBank/DDBJ whole genome shotgun (WGS) entry which is preliminary data.</text>
</comment>
<dbReference type="FunFam" id="3.30.565.10:FF:000006">
    <property type="entry name" value="Sensor histidine kinase WalK"/>
    <property type="match status" value="1"/>
</dbReference>
<dbReference type="SMART" id="SM00387">
    <property type="entry name" value="HATPase_c"/>
    <property type="match status" value="1"/>
</dbReference>
<dbReference type="InterPro" id="IPR003661">
    <property type="entry name" value="HisK_dim/P_dom"/>
</dbReference>
<dbReference type="PROSITE" id="PS50109">
    <property type="entry name" value="HIS_KIN"/>
    <property type="match status" value="1"/>
</dbReference>
<dbReference type="Pfam" id="PF08448">
    <property type="entry name" value="PAS_4"/>
    <property type="match status" value="2"/>
</dbReference>
<comment type="catalytic activity">
    <reaction evidence="1">
        <text>ATP + protein L-histidine = ADP + protein N-phospho-L-histidine.</text>
        <dbReference type="EC" id="2.7.13.3"/>
    </reaction>
</comment>
<dbReference type="SUPFAM" id="SSF55785">
    <property type="entry name" value="PYP-like sensor domain (PAS domain)"/>
    <property type="match status" value="1"/>
</dbReference>
<feature type="compositionally biased region" description="Basic residues" evidence="7">
    <location>
        <begin position="36"/>
        <end position="52"/>
    </location>
</feature>
<dbReference type="GO" id="GO:0009927">
    <property type="term" value="F:histidine phosphotransfer kinase activity"/>
    <property type="evidence" value="ECO:0007669"/>
    <property type="project" value="TreeGrafter"/>
</dbReference>
<dbReference type="GO" id="GO:0005886">
    <property type="term" value="C:plasma membrane"/>
    <property type="evidence" value="ECO:0007669"/>
    <property type="project" value="TreeGrafter"/>
</dbReference>
<keyword evidence="11" id="KW-1185">Reference proteome</keyword>
<dbReference type="InterPro" id="IPR036890">
    <property type="entry name" value="HATPase_C_sf"/>
</dbReference>
<dbReference type="InterPro" id="IPR035965">
    <property type="entry name" value="PAS-like_dom_sf"/>
</dbReference>
<feature type="domain" description="PAS" evidence="9">
    <location>
        <begin position="210"/>
        <end position="284"/>
    </location>
</feature>
<dbReference type="EC" id="2.7.13.3" evidence="2"/>
<evidence type="ECO:0000256" key="7">
    <source>
        <dbReference type="SAM" id="MobiDB-lite"/>
    </source>
</evidence>
<dbReference type="Pfam" id="PF00512">
    <property type="entry name" value="HisKA"/>
    <property type="match status" value="1"/>
</dbReference>
<dbReference type="NCBIfam" id="TIGR00229">
    <property type="entry name" value="sensory_box"/>
    <property type="match status" value="1"/>
</dbReference>
<name>A0A5A7NAG9_9PROT</name>
<dbReference type="AlphaFoldDB" id="A0A5A7NAG9"/>
<evidence type="ECO:0000256" key="1">
    <source>
        <dbReference type="ARBA" id="ARBA00000085"/>
    </source>
</evidence>
<evidence type="ECO:0000256" key="4">
    <source>
        <dbReference type="ARBA" id="ARBA00022679"/>
    </source>
</evidence>
<dbReference type="InterPro" id="IPR000014">
    <property type="entry name" value="PAS"/>
</dbReference>
<dbReference type="Proteomes" id="UP000324996">
    <property type="component" value="Unassembled WGS sequence"/>
</dbReference>
<keyword evidence="3" id="KW-0597">Phosphoprotein</keyword>
<dbReference type="SMART" id="SM00091">
    <property type="entry name" value="PAS"/>
    <property type="match status" value="2"/>
</dbReference>
<keyword evidence="4" id="KW-0808">Transferase</keyword>
<dbReference type="Gene3D" id="3.30.565.10">
    <property type="entry name" value="Histidine kinase-like ATPase, C-terminal domain"/>
    <property type="match status" value="1"/>
</dbReference>
<dbReference type="CDD" id="cd00130">
    <property type="entry name" value="PAS"/>
    <property type="match status" value="1"/>
</dbReference>
<evidence type="ECO:0000313" key="11">
    <source>
        <dbReference type="Proteomes" id="UP000324996"/>
    </source>
</evidence>
<evidence type="ECO:0000256" key="6">
    <source>
        <dbReference type="SAM" id="Coils"/>
    </source>
</evidence>
<dbReference type="InterPro" id="IPR036097">
    <property type="entry name" value="HisK_dim/P_sf"/>
</dbReference>
<dbReference type="InterPro" id="IPR003594">
    <property type="entry name" value="HATPase_dom"/>
</dbReference>
<feature type="domain" description="Histidine kinase" evidence="8">
    <location>
        <begin position="380"/>
        <end position="600"/>
    </location>
</feature>
<dbReference type="CDD" id="cd16922">
    <property type="entry name" value="HATPase_EvgS-ArcB-TorS-like"/>
    <property type="match status" value="1"/>
</dbReference>
<dbReference type="EMBL" id="BKCN01000023">
    <property type="protein sequence ID" value="GER05383.1"/>
    <property type="molecule type" value="Genomic_DNA"/>
</dbReference>
<evidence type="ECO:0000256" key="5">
    <source>
        <dbReference type="ARBA" id="ARBA00022777"/>
    </source>
</evidence>
<dbReference type="InterPro" id="IPR013656">
    <property type="entry name" value="PAS_4"/>
</dbReference>
<dbReference type="GO" id="GO:0000155">
    <property type="term" value="F:phosphorelay sensor kinase activity"/>
    <property type="evidence" value="ECO:0007669"/>
    <property type="project" value="InterPro"/>
</dbReference>
<evidence type="ECO:0000256" key="3">
    <source>
        <dbReference type="ARBA" id="ARBA00022553"/>
    </source>
</evidence>
<evidence type="ECO:0000256" key="2">
    <source>
        <dbReference type="ARBA" id="ARBA00012438"/>
    </source>
</evidence>
<evidence type="ECO:0000259" key="8">
    <source>
        <dbReference type="PROSITE" id="PS50109"/>
    </source>
</evidence>
<evidence type="ECO:0000259" key="9">
    <source>
        <dbReference type="PROSITE" id="PS50112"/>
    </source>
</evidence>
<dbReference type="InterPro" id="IPR005467">
    <property type="entry name" value="His_kinase_dom"/>
</dbReference>
<feature type="compositionally biased region" description="Basic and acidic residues" evidence="7">
    <location>
        <begin position="54"/>
        <end position="77"/>
    </location>
</feature>
<dbReference type="Gene3D" id="3.30.450.20">
    <property type="entry name" value="PAS domain"/>
    <property type="match status" value="2"/>
</dbReference>
<protein>
    <recommendedName>
        <fullName evidence="2">histidine kinase</fullName>
        <ecNumber evidence="2">2.7.13.3</ecNumber>
    </recommendedName>
</protein>
<dbReference type="InterPro" id="IPR004358">
    <property type="entry name" value="Sig_transdc_His_kin-like_C"/>
</dbReference>
<dbReference type="PANTHER" id="PTHR43047">
    <property type="entry name" value="TWO-COMPONENT HISTIDINE PROTEIN KINASE"/>
    <property type="match status" value="1"/>
</dbReference>
<evidence type="ECO:0000313" key="10">
    <source>
        <dbReference type="EMBL" id="GER05383.1"/>
    </source>
</evidence>
<gene>
    <name evidence="10" type="ORF">JCM17846_30650</name>
</gene>
<feature type="compositionally biased region" description="Basic and acidic residues" evidence="7">
    <location>
        <begin position="1"/>
        <end position="11"/>
    </location>
</feature>
<dbReference type="SMART" id="SM00388">
    <property type="entry name" value="HisKA"/>
    <property type="match status" value="1"/>
</dbReference>
<dbReference type="CDD" id="cd00082">
    <property type="entry name" value="HisKA"/>
    <property type="match status" value="1"/>
</dbReference>
<keyword evidence="5" id="KW-0418">Kinase</keyword>
<dbReference type="RefSeq" id="WP_161760455.1">
    <property type="nucleotide sequence ID" value="NZ_BKCN01000023.1"/>
</dbReference>
<dbReference type="SUPFAM" id="SSF47384">
    <property type="entry name" value="Homodimeric domain of signal transducing histidine kinase"/>
    <property type="match status" value="1"/>
</dbReference>
<keyword evidence="6" id="KW-0175">Coiled coil</keyword>
<accession>A0A5A7NAG9</accession>
<dbReference type="SUPFAM" id="SSF55874">
    <property type="entry name" value="ATPase domain of HSP90 chaperone/DNA topoisomerase II/histidine kinase"/>
    <property type="match status" value="1"/>
</dbReference>
<organism evidence="10 11">
    <name type="scientific">Iodidimonas nitroreducens</name>
    <dbReference type="NCBI Taxonomy" id="1236968"/>
    <lineage>
        <taxon>Bacteria</taxon>
        <taxon>Pseudomonadati</taxon>
        <taxon>Pseudomonadota</taxon>
        <taxon>Alphaproteobacteria</taxon>
        <taxon>Iodidimonadales</taxon>
        <taxon>Iodidimonadaceae</taxon>
        <taxon>Iodidimonas</taxon>
    </lineage>
</organism>
<feature type="region of interest" description="Disordered" evidence="7">
    <location>
        <begin position="1"/>
        <end position="81"/>
    </location>
</feature>
<dbReference type="Pfam" id="PF02518">
    <property type="entry name" value="HATPase_c"/>
    <property type="match status" value="1"/>
</dbReference>
<sequence>MSDDVRQQMIDDDHEDLTHWAQKMRKEPAPPSPHQPRLKPQSKIRGKARTARLVKTDDPEMASKEDDTPGKRGEKARPTAAANDSLKALQGRLIVDESQPFYLLSPEGLVLLVNEAYQKLLSACDGRKPGPGMIKSGAFVPSDYLDLLDRVLSARETLMTEDWLSLDGKSRCWRGRHFPLCDDAGHVQAVGGVYTDVTADLGLRRDAVLSRQRFNDFARATSDWFWETDRDGHLTLLSDRFVASIGYPSAAFYGRPLAALASLDDEDASAYDLVENLEKALESRAPFRGLELEAQAADGRKLRFSLSAVPIFDSLDGAFMGYRGAGMDVTDLYHKSVQSLEMQRDLEATLEELTRKNLELDIASAQAESALRAKNEFLAAMSHELRTPLNAIIGFAESMEMAVFGPLDAKYRTYSKDIVGAGRHLLSLINDVLDVAVLDSDGVSLHIEPLSLKQLLEQAASLVAIRAKDRKLDLSELALESDAIIACDDRRTTQILLNLLTNALKFTPEGGRIGADLECRDGKAMLIIWDTGIGIAPAMQDKVFDKFQQVAETIYSRKSDGAGLGLHISRELARLMGGDITLQSKEGSGSRFTIILPLADTEQP</sequence>
<proteinExistence type="predicted"/>
<feature type="coiled-coil region" evidence="6">
    <location>
        <begin position="343"/>
        <end position="370"/>
    </location>
</feature>
<dbReference type="PRINTS" id="PR00344">
    <property type="entry name" value="BCTRLSENSOR"/>
</dbReference>